<organism evidence="1">
    <name type="scientific">marine sediment metagenome</name>
    <dbReference type="NCBI Taxonomy" id="412755"/>
    <lineage>
        <taxon>unclassified sequences</taxon>
        <taxon>metagenomes</taxon>
        <taxon>ecological metagenomes</taxon>
    </lineage>
</organism>
<feature type="non-terminal residue" evidence="1">
    <location>
        <position position="1"/>
    </location>
</feature>
<proteinExistence type="predicted"/>
<gene>
    <name evidence="1" type="ORF">S01H4_40197</name>
</gene>
<name>X1CAM0_9ZZZZ</name>
<dbReference type="EMBL" id="BART01021861">
    <property type="protein sequence ID" value="GAH04507.1"/>
    <property type="molecule type" value="Genomic_DNA"/>
</dbReference>
<reference evidence="1" key="1">
    <citation type="journal article" date="2014" name="Front. Microbiol.">
        <title>High frequency of phylogenetically diverse reductive dehalogenase-homologous genes in deep subseafloor sedimentary metagenomes.</title>
        <authorList>
            <person name="Kawai M."/>
            <person name="Futagami T."/>
            <person name="Toyoda A."/>
            <person name="Takaki Y."/>
            <person name="Nishi S."/>
            <person name="Hori S."/>
            <person name="Arai W."/>
            <person name="Tsubouchi T."/>
            <person name="Morono Y."/>
            <person name="Uchiyama I."/>
            <person name="Ito T."/>
            <person name="Fujiyama A."/>
            <person name="Inagaki F."/>
            <person name="Takami H."/>
        </authorList>
    </citation>
    <scope>NUCLEOTIDE SEQUENCE</scope>
    <source>
        <strain evidence="1">Expedition CK06-06</strain>
    </source>
</reference>
<sequence>GVVHSGKYARIIVICLKLKIPGLKSQIIISIKGKGSIYQY</sequence>
<protein>
    <submittedName>
        <fullName evidence="1">Uncharacterized protein</fullName>
    </submittedName>
</protein>
<dbReference type="AlphaFoldDB" id="X1CAM0"/>
<accession>X1CAM0</accession>
<evidence type="ECO:0000313" key="1">
    <source>
        <dbReference type="EMBL" id="GAH04507.1"/>
    </source>
</evidence>
<comment type="caution">
    <text evidence="1">The sequence shown here is derived from an EMBL/GenBank/DDBJ whole genome shotgun (WGS) entry which is preliminary data.</text>
</comment>